<evidence type="ECO:0000256" key="1">
    <source>
        <dbReference type="SAM" id="MobiDB-lite"/>
    </source>
</evidence>
<accession>A0ABQ9H1C1</accession>
<feature type="compositionally biased region" description="Basic and acidic residues" evidence="1">
    <location>
        <begin position="163"/>
        <end position="173"/>
    </location>
</feature>
<feature type="region of interest" description="Disordered" evidence="1">
    <location>
        <begin position="656"/>
        <end position="719"/>
    </location>
</feature>
<sequence length="719" mass="78775">MTRQPEGRLPVIQTPSSHPDVTTPGSEELSALCQERRFSVVIGLWKCQEINPCLQREIEKHRRGKLDEMETDVRKIGKDESTSQGRKEVGAGLQAIPRTYCCPQGRQSFDSTKLFADRSRTHCLMVSESSLAQSAHFIVNGLQLDGKPGQSASYCDKSPVVSEKNENKAGEERSVDTYALLEAQRVALHACERSPAHSATTSLGEKRGGTLRVTNFPCEDPSVPVIHGHDMERDPSMEPHWNARAGKRECPEKTRQQAGIIIAVCLIPDHYRVLFPCHKGQVLRAEQLQSALVEETRVMYRRRPGIQSGFDILNLFTVGRCFALSKTRRHSGKIRGGAMEKKGGGDFFCGSAGSRNAQSDQPSFFLDGVEKGGGGGWGRVVEMGNGRYTRWVGWFRGGEGLRAGGVRDFKGTAVYTRHRPEASAKHVSEPRVSRILSYLHEPKAAGDKYSPAVSAPITLSTVIGPSGEVIIHHIDGFRKGHGLFANWRANTHNFIRILTFVEFAAARCFKRPLCDLTFHSLHYTEPKPEEPRLLASHLGEQGSIPGGFAPEVSHAGIVPDNAAGRRVFSGISRFPHPYIGALLYIQLTSPTSALKNSIGLNVSSTARALETVQGTQGRGDGGIGKELVMAFVRGHTPAFAWSDFGETVWKTEIRMTGPGIEEPGSPDSESKPMRAIEMSIEQHQNERTGKTGDPRANPPTNGIIRLDSHMQKSGDPAGE</sequence>
<feature type="region of interest" description="Disordered" evidence="1">
    <location>
        <begin position="150"/>
        <end position="173"/>
    </location>
</feature>
<evidence type="ECO:0000313" key="2">
    <source>
        <dbReference type="EMBL" id="KAJ8878001.1"/>
    </source>
</evidence>
<dbReference type="Proteomes" id="UP001159363">
    <property type="component" value="Chromosome 7"/>
</dbReference>
<organism evidence="2 3">
    <name type="scientific">Dryococelus australis</name>
    <dbReference type="NCBI Taxonomy" id="614101"/>
    <lineage>
        <taxon>Eukaryota</taxon>
        <taxon>Metazoa</taxon>
        <taxon>Ecdysozoa</taxon>
        <taxon>Arthropoda</taxon>
        <taxon>Hexapoda</taxon>
        <taxon>Insecta</taxon>
        <taxon>Pterygota</taxon>
        <taxon>Neoptera</taxon>
        <taxon>Polyneoptera</taxon>
        <taxon>Phasmatodea</taxon>
        <taxon>Verophasmatodea</taxon>
        <taxon>Anareolatae</taxon>
        <taxon>Phasmatidae</taxon>
        <taxon>Eurycanthinae</taxon>
        <taxon>Dryococelus</taxon>
    </lineage>
</organism>
<comment type="caution">
    <text evidence="2">The sequence shown here is derived from an EMBL/GenBank/DDBJ whole genome shotgun (WGS) entry which is preliminary data.</text>
</comment>
<proteinExistence type="predicted"/>
<protein>
    <submittedName>
        <fullName evidence="2">Uncharacterized protein</fullName>
    </submittedName>
</protein>
<gene>
    <name evidence="2" type="ORF">PR048_022464</name>
</gene>
<reference evidence="2 3" key="1">
    <citation type="submission" date="2023-02" db="EMBL/GenBank/DDBJ databases">
        <title>LHISI_Scaffold_Assembly.</title>
        <authorList>
            <person name="Stuart O.P."/>
            <person name="Cleave R."/>
            <person name="Magrath M.J.L."/>
            <person name="Mikheyev A.S."/>
        </authorList>
    </citation>
    <scope>NUCLEOTIDE SEQUENCE [LARGE SCALE GENOMIC DNA]</scope>
    <source>
        <strain evidence="2">Daus_M_001</strain>
        <tissue evidence="2">Leg muscle</tissue>
    </source>
</reference>
<feature type="compositionally biased region" description="Basic and acidic residues" evidence="1">
    <location>
        <begin position="683"/>
        <end position="693"/>
    </location>
</feature>
<evidence type="ECO:0000313" key="3">
    <source>
        <dbReference type="Proteomes" id="UP001159363"/>
    </source>
</evidence>
<feature type="compositionally biased region" description="Polar residues" evidence="1">
    <location>
        <begin position="13"/>
        <end position="25"/>
    </location>
</feature>
<name>A0ABQ9H1C1_9NEOP</name>
<feature type="region of interest" description="Disordered" evidence="1">
    <location>
        <begin position="1"/>
        <end position="26"/>
    </location>
</feature>
<dbReference type="EMBL" id="JARBHB010000008">
    <property type="protein sequence ID" value="KAJ8878001.1"/>
    <property type="molecule type" value="Genomic_DNA"/>
</dbReference>
<keyword evidence="3" id="KW-1185">Reference proteome</keyword>